<dbReference type="STRING" id="573370.DMR_32710"/>
<proteinExistence type="predicted"/>
<dbReference type="KEGG" id="dma:DMR_32710"/>
<dbReference type="EMBL" id="AP010904">
    <property type="protein sequence ID" value="BAH76762.1"/>
    <property type="molecule type" value="Genomic_DNA"/>
</dbReference>
<organism evidence="1 2">
    <name type="scientific">Solidesulfovibrio magneticus (strain ATCC 700980 / DSM 13731 / RS-1)</name>
    <name type="common">Desulfovibrio magneticus</name>
    <dbReference type="NCBI Taxonomy" id="573370"/>
    <lineage>
        <taxon>Bacteria</taxon>
        <taxon>Pseudomonadati</taxon>
        <taxon>Thermodesulfobacteriota</taxon>
        <taxon>Desulfovibrionia</taxon>
        <taxon>Desulfovibrionales</taxon>
        <taxon>Desulfovibrionaceae</taxon>
        <taxon>Solidesulfovibrio</taxon>
    </lineage>
</organism>
<reference evidence="1 2" key="1">
    <citation type="journal article" date="2009" name="Genome Res.">
        <title>Whole genome sequence of Desulfovibrio magneticus strain RS-1 revealed common gene clusters in magnetotactic bacteria.</title>
        <authorList>
            <person name="Nakazawa H."/>
            <person name="Arakaki A."/>
            <person name="Narita-Yamada S."/>
            <person name="Yashiro I."/>
            <person name="Jinno K."/>
            <person name="Aoki N."/>
            <person name="Tsuruyama A."/>
            <person name="Okamura Y."/>
            <person name="Tanikawa S."/>
            <person name="Fujita N."/>
            <person name="Takeyama H."/>
            <person name="Matsunaga T."/>
        </authorList>
    </citation>
    <scope>NUCLEOTIDE SEQUENCE [LARGE SCALE GENOMIC DNA]</scope>
    <source>
        <strain evidence="2">ATCC 700980 / DSM 13731 / RS-1</strain>
    </source>
</reference>
<protein>
    <submittedName>
        <fullName evidence="1">Uncharacterized protein</fullName>
    </submittedName>
</protein>
<sequence length="72" mass="8010">MTGFAFFNEKRKILTRMLYVHAQGFAHALFGLAGKPGEEAALGLPFWGAGLLMRHLLRIDQRYNPEVSCASS</sequence>
<name>C4XJL5_SOLM1</name>
<dbReference type="AlphaFoldDB" id="C4XJL5"/>
<evidence type="ECO:0000313" key="1">
    <source>
        <dbReference type="EMBL" id="BAH76762.1"/>
    </source>
</evidence>
<dbReference type="HOGENOM" id="CLU_2715813_0_0_7"/>
<evidence type="ECO:0000313" key="2">
    <source>
        <dbReference type="Proteomes" id="UP000009071"/>
    </source>
</evidence>
<accession>C4XJL5</accession>
<dbReference type="Proteomes" id="UP000009071">
    <property type="component" value="Chromosome"/>
</dbReference>
<gene>
    <name evidence="1" type="ordered locus">DMR_32710</name>
</gene>
<keyword evidence="2" id="KW-1185">Reference proteome</keyword>